<keyword evidence="2" id="KW-0963">Cytoplasm</keyword>
<dbReference type="GO" id="GO:0006915">
    <property type="term" value="P:apoptotic process"/>
    <property type="evidence" value="ECO:0007669"/>
    <property type="project" value="TreeGrafter"/>
</dbReference>
<dbReference type="Proteomes" id="UP000079169">
    <property type="component" value="Unplaced"/>
</dbReference>
<dbReference type="InterPro" id="IPR043596">
    <property type="entry name" value="CFAP53/TCHP"/>
</dbReference>
<proteinExistence type="predicted"/>
<evidence type="ECO:0000313" key="5">
    <source>
        <dbReference type="Proteomes" id="UP000079169"/>
    </source>
</evidence>
<dbReference type="STRING" id="121845.A0A3Q0JIE9"/>
<evidence type="ECO:0000256" key="1">
    <source>
        <dbReference type="ARBA" id="ARBA00004245"/>
    </source>
</evidence>
<sequence length="184" mass="22016">MEQKRRRNRDHGLFLTKQYHLKLKQAARQIQEEMLQDRRLLAEFEARILAETQLDEALKRETRTEMDKANAILCQLLERERQRAREMEFVFHEDARRMWEKQEARWTAEQEARSRLLHEVLTGIRQQISAKLEANLAAQQEMLSERERLLASVEEARAQMEAKQKEMEENSRLWASDVEAQVSL</sequence>
<reference evidence="6" key="1">
    <citation type="submission" date="2025-08" db="UniProtKB">
        <authorList>
            <consortium name="RefSeq"/>
        </authorList>
    </citation>
    <scope>IDENTIFICATION</scope>
</reference>
<organism evidence="5 6">
    <name type="scientific">Diaphorina citri</name>
    <name type="common">Asian citrus psyllid</name>
    <dbReference type="NCBI Taxonomy" id="121845"/>
    <lineage>
        <taxon>Eukaryota</taxon>
        <taxon>Metazoa</taxon>
        <taxon>Ecdysozoa</taxon>
        <taxon>Arthropoda</taxon>
        <taxon>Hexapoda</taxon>
        <taxon>Insecta</taxon>
        <taxon>Pterygota</taxon>
        <taxon>Neoptera</taxon>
        <taxon>Paraneoptera</taxon>
        <taxon>Hemiptera</taxon>
        <taxon>Sternorrhyncha</taxon>
        <taxon>Psylloidea</taxon>
        <taxon>Psyllidae</taxon>
        <taxon>Diaphorininae</taxon>
        <taxon>Diaphorina</taxon>
    </lineage>
</organism>
<feature type="coiled-coil region" evidence="4">
    <location>
        <begin position="139"/>
        <end position="173"/>
    </location>
</feature>
<dbReference type="KEGG" id="dci:103521967"/>
<dbReference type="RefSeq" id="XP_026688191.1">
    <property type="nucleotide sequence ID" value="XM_026832390.1"/>
</dbReference>
<keyword evidence="4" id="KW-0175">Coiled coil</keyword>
<dbReference type="PaxDb" id="121845-A0A3Q0JIE9"/>
<protein>
    <submittedName>
        <fullName evidence="6">Trichoplein keratin filament-binding protein-like</fullName>
    </submittedName>
</protein>
<evidence type="ECO:0000256" key="3">
    <source>
        <dbReference type="ARBA" id="ARBA00023212"/>
    </source>
</evidence>
<evidence type="ECO:0000256" key="2">
    <source>
        <dbReference type="ARBA" id="ARBA00022490"/>
    </source>
</evidence>
<comment type="subcellular location">
    <subcellularLocation>
        <location evidence="1">Cytoplasm</location>
        <location evidence="1">Cytoskeleton</location>
    </subcellularLocation>
</comment>
<dbReference type="GeneID" id="103521967"/>
<dbReference type="PANTHER" id="PTHR31183:SF2">
    <property type="entry name" value="TRICHOPLEIN KERATIN FILAMENT-BINDING PROTEIN"/>
    <property type="match status" value="1"/>
</dbReference>
<accession>A0A3Q0JIE9</accession>
<keyword evidence="3" id="KW-0206">Cytoskeleton</keyword>
<dbReference type="PANTHER" id="PTHR31183">
    <property type="entry name" value="TRICHOPLEIN KERATIN FILAMENT-BINDING PROTEIN FAMILY MEMBER"/>
    <property type="match status" value="1"/>
</dbReference>
<name>A0A3Q0JIE9_DIACI</name>
<keyword evidence="5" id="KW-1185">Reference proteome</keyword>
<evidence type="ECO:0000313" key="6">
    <source>
        <dbReference type="RefSeq" id="XP_026688191.1"/>
    </source>
</evidence>
<evidence type="ECO:0000256" key="4">
    <source>
        <dbReference type="SAM" id="Coils"/>
    </source>
</evidence>
<dbReference type="GO" id="GO:0045095">
    <property type="term" value="C:keratin filament"/>
    <property type="evidence" value="ECO:0007669"/>
    <property type="project" value="TreeGrafter"/>
</dbReference>
<dbReference type="AlphaFoldDB" id="A0A3Q0JIE9"/>
<gene>
    <name evidence="6" type="primary">LOC103521967</name>
</gene>